<dbReference type="AlphaFoldDB" id="A0A212JEP2"/>
<protein>
    <recommendedName>
        <fullName evidence="1">HEPN domain-containing protein</fullName>
    </recommendedName>
</protein>
<sequence>MNAADKYKYWAMLSQYDIDTARVLIDGERWVYVAYMCQQALERQLKGMYVYHVGKEAPKAHNLGFLFEKICAEPQFQSGVSPSLLEANKDSCEDFLTEVMFFYMSDYPFSYKKITSRFIDGALARDLFQRTLAQLEWLRSLQPMPETVDIEELTQR</sequence>
<reference evidence="2" key="1">
    <citation type="submission" date="2016-04" db="EMBL/GenBank/DDBJ databases">
        <authorList>
            <person name="Evans L.H."/>
            <person name="Alamgir A."/>
            <person name="Owens N."/>
            <person name="Weber N.D."/>
            <person name="Virtaneva K."/>
            <person name="Barbian K."/>
            <person name="Babar A."/>
            <person name="Rosenke K."/>
        </authorList>
    </citation>
    <scope>NUCLEOTIDE SEQUENCE</scope>
    <source>
        <strain evidence="2">86</strain>
    </source>
</reference>
<organism evidence="2">
    <name type="scientific">uncultured Eubacteriales bacterium</name>
    <dbReference type="NCBI Taxonomy" id="172733"/>
    <lineage>
        <taxon>Bacteria</taxon>
        <taxon>Bacillati</taxon>
        <taxon>Bacillota</taxon>
        <taxon>Clostridia</taxon>
        <taxon>Eubacteriales</taxon>
        <taxon>environmental samples</taxon>
    </lineage>
</organism>
<dbReference type="SUPFAM" id="SSF81593">
    <property type="entry name" value="Nucleotidyltransferase substrate binding subunit/domain"/>
    <property type="match status" value="1"/>
</dbReference>
<name>A0A212JEP2_9FIRM</name>
<feature type="domain" description="HEPN" evidence="1">
    <location>
        <begin position="8"/>
        <end position="70"/>
    </location>
</feature>
<dbReference type="EMBL" id="FLUN01000001">
    <property type="protein sequence ID" value="SBV97745.1"/>
    <property type="molecule type" value="Genomic_DNA"/>
</dbReference>
<evidence type="ECO:0000259" key="1">
    <source>
        <dbReference type="Pfam" id="PF05168"/>
    </source>
</evidence>
<dbReference type="Pfam" id="PF05168">
    <property type="entry name" value="HEPN"/>
    <property type="match status" value="1"/>
</dbReference>
<gene>
    <name evidence="2" type="ORF">KL86CLO1_10952</name>
</gene>
<proteinExistence type="predicted"/>
<dbReference type="Gene3D" id="1.20.120.330">
    <property type="entry name" value="Nucleotidyltransferases domain 2"/>
    <property type="match status" value="1"/>
</dbReference>
<evidence type="ECO:0000313" key="2">
    <source>
        <dbReference type="EMBL" id="SBV97745.1"/>
    </source>
</evidence>
<accession>A0A212JEP2</accession>
<dbReference type="InterPro" id="IPR007842">
    <property type="entry name" value="HEPN_dom"/>
</dbReference>